<evidence type="ECO:0000313" key="1">
    <source>
        <dbReference type="EMBL" id="JAV93905.1"/>
    </source>
</evidence>
<organism evidence="1">
    <name type="scientific">Photinus pyralis</name>
    <name type="common">Common eastern firefly</name>
    <name type="synonym">Lampyris pyralis</name>
    <dbReference type="NCBI Taxonomy" id="7054"/>
    <lineage>
        <taxon>Eukaryota</taxon>
        <taxon>Metazoa</taxon>
        <taxon>Ecdysozoa</taxon>
        <taxon>Arthropoda</taxon>
        <taxon>Hexapoda</taxon>
        <taxon>Insecta</taxon>
        <taxon>Pterygota</taxon>
        <taxon>Neoptera</taxon>
        <taxon>Endopterygota</taxon>
        <taxon>Coleoptera</taxon>
        <taxon>Polyphaga</taxon>
        <taxon>Elateriformia</taxon>
        <taxon>Elateroidea</taxon>
        <taxon>Lampyridae</taxon>
        <taxon>Lampyrinae</taxon>
        <taxon>Photinus</taxon>
    </lineage>
</organism>
<protein>
    <submittedName>
        <fullName evidence="1">Uncharacterized protein</fullName>
    </submittedName>
</protein>
<proteinExistence type="predicted"/>
<reference evidence="1" key="1">
    <citation type="journal article" date="2016" name="Sci. Rep.">
        <title>Molecular characterization of firefly nuptial gifts: a multi-omics approach sheds light on postcopulatory sexual selection.</title>
        <authorList>
            <person name="Al-Wathiqui N."/>
            <person name="Fallon T.R."/>
            <person name="South A."/>
            <person name="Weng J.K."/>
            <person name="Lewis S.M."/>
        </authorList>
    </citation>
    <scope>NUCLEOTIDE SEQUENCE</scope>
</reference>
<dbReference type="EMBL" id="GEZM01010691">
    <property type="protein sequence ID" value="JAV93905.1"/>
    <property type="molecule type" value="Transcribed_RNA"/>
</dbReference>
<dbReference type="AlphaFoldDB" id="A0A1Y1NB87"/>
<dbReference type="EMBL" id="GEZM01010690">
    <property type="protein sequence ID" value="JAV93906.1"/>
    <property type="molecule type" value="Transcribed_RNA"/>
</dbReference>
<sequence>MAAIALTAPKHIITKPILLIPHPHDTNDALKSAAMKACSAPMNIVMGRISSWYGLKRCLRVTISSVRPDSPVALPALFLLYLLRESTPKTTQRQAITIHARYIPAIN</sequence>
<name>A0A1Y1NB87_PHOPY</name>
<accession>A0A1Y1NB87</accession>